<keyword evidence="5" id="KW-0255">Endonuclease</keyword>
<sequence>LDPTLLAFLAGSLTTVSSVLIYRRYFRRIQNSDWVTPPMLEKRKWIRGVVTSVGDADNFRLYHTPAFGWGWPLKFRRVPQNAKELKDMTIHIRIAGIDAPEAAHFGREAQPYAAESLEFLQSKVLHQTVYCQLLRRDQYGRTVATVLLRPRLFLPASLVSGPSLALAMLKAGWAATYEQAGAEYGKSGKAAFLMAERQAKYSSFFSRDRRRGMWASGLDGETPAEYKRRHAAMESGRPGQTSTRKSRSTAGGKWYSFW</sequence>
<dbReference type="GO" id="GO:0004519">
    <property type="term" value="F:endonuclease activity"/>
    <property type="evidence" value="ECO:0007669"/>
    <property type="project" value="UniProtKB-KW"/>
</dbReference>
<evidence type="ECO:0000256" key="8">
    <source>
        <dbReference type="SAM" id="MobiDB-lite"/>
    </source>
</evidence>
<evidence type="ECO:0000256" key="2">
    <source>
        <dbReference type="ARBA" id="ARBA00004173"/>
    </source>
</evidence>
<dbReference type="InterPro" id="IPR035437">
    <property type="entry name" value="SNase_OB-fold_sf"/>
</dbReference>
<dbReference type="GO" id="GO:0016787">
    <property type="term" value="F:hydrolase activity"/>
    <property type="evidence" value="ECO:0007669"/>
    <property type="project" value="UniProtKB-KW"/>
</dbReference>
<comment type="similarity">
    <text evidence="3">Belongs to the LCL3 family.</text>
</comment>
<gene>
    <name evidence="11" type="ORF">FISHEDRAFT_43154</name>
</gene>
<feature type="transmembrane region" description="Helical" evidence="9">
    <location>
        <begin position="6"/>
        <end position="22"/>
    </location>
</feature>
<reference evidence="11 12" key="1">
    <citation type="journal article" date="2015" name="Fungal Genet. Biol.">
        <title>Evolution of novel wood decay mechanisms in Agaricales revealed by the genome sequences of Fistulina hepatica and Cylindrobasidium torrendii.</title>
        <authorList>
            <person name="Floudas D."/>
            <person name="Held B.W."/>
            <person name="Riley R."/>
            <person name="Nagy L.G."/>
            <person name="Koehler G."/>
            <person name="Ransdell A.S."/>
            <person name="Younus H."/>
            <person name="Chow J."/>
            <person name="Chiniquy J."/>
            <person name="Lipzen A."/>
            <person name="Tritt A."/>
            <person name="Sun H."/>
            <person name="Haridas S."/>
            <person name="LaButti K."/>
            <person name="Ohm R.A."/>
            <person name="Kues U."/>
            <person name="Blanchette R.A."/>
            <person name="Grigoriev I.V."/>
            <person name="Minto R.E."/>
            <person name="Hibbett D.S."/>
        </authorList>
    </citation>
    <scope>NUCLEOTIDE SEQUENCE [LARGE SCALE GENOMIC DNA]</scope>
    <source>
        <strain evidence="11 12">ATCC 64428</strain>
    </source>
</reference>
<dbReference type="GO" id="GO:0005739">
    <property type="term" value="C:mitochondrion"/>
    <property type="evidence" value="ECO:0007669"/>
    <property type="project" value="UniProtKB-SubCell"/>
</dbReference>
<dbReference type="SMART" id="SM00318">
    <property type="entry name" value="SNc"/>
    <property type="match status" value="1"/>
</dbReference>
<organism evidence="11 12">
    <name type="scientific">Fistulina hepatica ATCC 64428</name>
    <dbReference type="NCBI Taxonomy" id="1128425"/>
    <lineage>
        <taxon>Eukaryota</taxon>
        <taxon>Fungi</taxon>
        <taxon>Dikarya</taxon>
        <taxon>Basidiomycota</taxon>
        <taxon>Agaricomycotina</taxon>
        <taxon>Agaricomycetes</taxon>
        <taxon>Agaricomycetidae</taxon>
        <taxon>Agaricales</taxon>
        <taxon>Fistulinaceae</taxon>
        <taxon>Fistulina</taxon>
    </lineage>
</organism>
<proteinExistence type="inferred from homology"/>
<evidence type="ECO:0000259" key="10">
    <source>
        <dbReference type="PROSITE" id="PS50830"/>
    </source>
</evidence>
<keyword evidence="4" id="KW-0540">Nuclease</keyword>
<keyword evidence="6" id="KW-0378">Hydrolase</keyword>
<evidence type="ECO:0000313" key="11">
    <source>
        <dbReference type="EMBL" id="KIY48584.1"/>
    </source>
</evidence>
<feature type="region of interest" description="Disordered" evidence="8">
    <location>
        <begin position="229"/>
        <end position="258"/>
    </location>
</feature>
<comment type="subcellular location">
    <subcellularLocation>
        <location evidence="1">Membrane</location>
        <topology evidence="1">Single-pass membrane protein</topology>
    </subcellularLocation>
    <subcellularLocation>
        <location evidence="2">Mitochondrion</location>
    </subcellularLocation>
</comment>
<protein>
    <submittedName>
        <fullName evidence="11">Nuclease</fullName>
    </submittedName>
</protein>
<evidence type="ECO:0000256" key="1">
    <source>
        <dbReference type="ARBA" id="ARBA00004167"/>
    </source>
</evidence>
<name>A0A0D7ADT7_9AGAR</name>
<dbReference type="PANTHER" id="PTHR12302">
    <property type="entry name" value="EBNA2 BINDING PROTEIN P100"/>
    <property type="match status" value="1"/>
</dbReference>
<dbReference type="PANTHER" id="PTHR12302:SF3">
    <property type="entry name" value="SERINE_THREONINE-PROTEIN KINASE 31"/>
    <property type="match status" value="1"/>
</dbReference>
<keyword evidence="7" id="KW-0106">Calcium</keyword>
<evidence type="ECO:0000256" key="9">
    <source>
        <dbReference type="SAM" id="Phobius"/>
    </source>
</evidence>
<dbReference type="Proteomes" id="UP000054144">
    <property type="component" value="Unassembled WGS sequence"/>
</dbReference>
<feature type="domain" description="TNase-like" evidence="10">
    <location>
        <begin position="44"/>
        <end position="216"/>
    </location>
</feature>
<keyword evidence="9" id="KW-1133">Transmembrane helix</keyword>
<evidence type="ECO:0000256" key="6">
    <source>
        <dbReference type="ARBA" id="ARBA00022801"/>
    </source>
</evidence>
<keyword evidence="9" id="KW-0472">Membrane</keyword>
<dbReference type="EMBL" id="KN881832">
    <property type="protein sequence ID" value="KIY48584.1"/>
    <property type="molecule type" value="Genomic_DNA"/>
</dbReference>
<dbReference type="InterPro" id="IPR016071">
    <property type="entry name" value="Staphylococal_nuclease_OB-fold"/>
</dbReference>
<evidence type="ECO:0000256" key="3">
    <source>
        <dbReference type="ARBA" id="ARBA00005435"/>
    </source>
</evidence>
<keyword evidence="12" id="KW-1185">Reference proteome</keyword>
<feature type="non-terminal residue" evidence="11">
    <location>
        <position position="1"/>
    </location>
</feature>
<keyword evidence="9" id="KW-0812">Transmembrane</keyword>
<evidence type="ECO:0000256" key="5">
    <source>
        <dbReference type="ARBA" id="ARBA00022759"/>
    </source>
</evidence>
<dbReference type="GO" id="GO:0016020">
    <property type="term" value="C:membrane"/>
    <property type="evidence" value="ECO:0007669"/>
    <property type="project" value="UniProtKB-SubCell"/>
</dbReference>
<dbReference type="PROSITE" id="PS50830">
    <property type="entry name" value="TNASE_3"/>
    <property type="match status" value="1"/>
</dbReference>
<dbReference type="OrthoDB" id="430293at2759"/>
<evidence type="ECO:0000313" key="12">
    <source>
        <dbReference type="Proteomes" id="UP000054144"/>
    </source>
</evidence>
<accession>A0A0D7ADT7</accession>
<dbReference type="SUPFAM" id="SSF50199">
    <property type="entry name" value="Staphylococcal nuclease"/>
    <property type="match status" value="1"/>
</dbReference>
<evidence type="ECO:0000256" key="4">
    <source>
        <dbReference type="ARBA" id="ARBA00022722"/>
    </source>
</evidence>
<evidence type="ECO:0000256" key="7">
    <source>
        <dbReference type="ARBA" id="ARBA00022837"/>
    </source>
</evidence>
<dbReference type="AlphaFoldDB" id="A0A0D7ADT7"/>
<dbReference type="Gene3D" id="2.40.50.90">
    <property type="match status" value="1"/>
</dbReference>
<dbReference type="Pfam" id="PF00565">
    <property type="entry name" value="SNase"/>
    <property type="match status" value="1"/>
</dbReference>